<evidence type="ECO:0000313" key="2">
    <source>
        <dbReference type="Proteomes" id="UP000299102"/>
    </source>
</evidence>
<keyword evidence="2" id="KW-1185">Reference proteome</keyword>
<sequence length="243" mass="27882">MGRRKYKIQNYGVHDSRPLKFAGLNGGGKSQVSIMDDKRSRIMTSRRVNANAGVRIQVWFDINGRVKQKWVTSRWLYVNGCRYGLKEYDSRSSRIEELAVKWILYADGQFFPCGLRTRPTPHSDRYSTTQTAICVVSVGREYIKRQLTVRYRDTSTAVRDRCGFAEGTEGFDVDTTEQGCNGHEFTIGMQNSTTHAVCIYMPCSPYLKYRIDVSLRMLKENPPHSPLPEHDPFKVKLIQLLGL</sequence>
<dbReference type="EMBL" id="BGZK01000105">
    <property type="protein sequence ID" value="GBP19213.1"/>
    <property type="molecule type" value="Genomic_DNA"/>
</dbReference>
<name>A0A4C1TYR7_EUMVA</name>
<organism evidence="1 2">
    <name type="scientific">Eumeta variegata</name>
    <name type="common">Bagworm moth</name>
    <name type="synonym">Eumeta japonica</name>
    <dbReference type="NCBI Taxonomy" id="151549"/>
    <lineage>
        <taxon>Eukaryota</taxon>
        <taxon>Metazoa</taxon>
        <taxon>Ecdysozoa</taxon>
        <taxon>Arthropoda</taxon>
        <taxon>Hexapoda</taxon>
        <taxon>Insecta</taxon>
        <taxon>Pterygota</taxon>
        <taxon>Neoptera</taxon>
        <taxon>Endopterygota</taxon>
        <taxon>Lepidoptera</taxon>
        <taxon>Glossata</taxon>
        <taxon>Ditrysia</taxon>
        <taxon>Tineoidea</taxon>
        <taxon>Psychidae</taxon>
        <taxon>Oiketicinae</taxon>
        <taxon>Eumeta</taxon>
    </lineage>
</organism>
<proteinExistence type="predicted"/>
<accession>A0A4C1TYR7</accession>
<dbReference type="AlphaFoldDB" id="A0A4C1TYR7"/>
<gene>
    <name evidence="1" type="ORF">EVAR_11535_1</name>
</gene>
<protein>
    <submittedName>
        <fullName evidence="1">Uncharacterized protein</fullName>
    </submittedName>
</protein>
<dbReference type="Proteomes" id="UP000299102">
    <property type="component" value="Unassembled WGS sequence"/>
</dbReference>
<reference evidence="1 2" key="1">
    <citation type="journal article" date="2019" name="Commun. Biol.">
        <title>The bagworm genome reveals a unique fibroin gene that provides high tensile strength.</title>
        <authorList>
            <person name="Kono N."/>
            <person name="Nakamura H."/>
            <person name="Ohtoshi R."/>
            <person name="Tomita M."/>
            <person name="Numata K."/>
            <person name="Arakawa K."/>
        </authorList>
    </citation>
    <scope>NUCLEOTIDE SEQUENCE [LARGE SCALE GENOMIC DNA]</scope>
</reference>
<comment type="caution">
    <text evidence="1">The sequence shown here is derived from an EMBL/GenBank/DDBJ whole genome shotgun (WGS) entry which is preliminary data.</text>
</comment>
<evidence type="ECO:0000313" key="1">
    <source>
        <dbReference type="EMBL" id="GBP19213.1"/>
    </source>
</evidence>
<dbReference type="OrthoDB" id="10014409at2759"/>